<protein>
    <submittedName>
        <fullName evidence="3">PpiC-type peptidyl-prolyl cis-trans isomerase</fullName>
    </submittedName>
</protein>
<evidence type="ECO:0000313" key="4">
    <source>
        <dbReference type="Proteomes" id="UP000033865"/>
    </source>
</evidence>
<dbReference type="InterPro" id="IPR046357">
    <property type="entry name" value="PPIase_dom_sf"/>
</dbReference>
<comment type="caution">
    <text evidence="3">The sequence shown here is derived from an EMBL/GenBank/DDBJ whole genome shotgun (WGS) entry which is preliminary data.</text>
</comment>
<dbReference type="InterPro" id="IPR050245">
    <property type="entry name" value="PrsA_foldase"/>
</dbReference>
<sequence>MSQKTSKAVLTLLTAGILLTLMAYTQTFPAASVNGGWVMYRTAFQRYEGLKTFYASEGKEIGEDLEERMFESLLREQLIRQLMAERGVFASEEDRLEALRAVQDQSGSREAFASKVKEMYGWNLRQFERHVVRPFVEARSLEEAIFKDRERQLEKRVRMDEAFGKLEGGAAFDGLVLEYSEDATSVFNGDVGWMTETEMPEAWRGAALHLDAGETSPVLEERDRFVILRVDEREEGSEEEGKELDRPLRVNLSVLIINKVSLSEVVRDFAEESNMKSDCFFWSRWADLNRRPLLYESIALPAELHRPGLPPEARKSEGWSG</sequence>
<keyword evidence="1" id="KW-0697">Rotamase</keyword>
<organism evidence="3 4">
    <name type="scientific">Candidatus Uhrbacteria bacterium GW2011_GWC2_53_7</name>
    <dbReference type="NCBI Taxonomy" id="1618986"/>
    <lineage>
        <taxon>Bacteria</taxon>
        <taxon>Candidatus Uhriibacteriota</taxon>
    </lineage>
</organism>
<dbReference type="AntiFam" id="ANF00011">
    <property type="entry name" value="tRNA translation"/>
</dbReference>
<dbReference type="InterPro" id="IPR000297">
    <property type="entry name" value="PPIase_PpiC"/>
</dbReference>
<reference evidence="3 4" key="1">
    <citation type="journal article" date="2015" name="Nature">
        <title>rRNA introns, odd ribosomes, and small enigmatic genomes across a large radiation of phyla.</title>
        <authorList>
            <person name="Brown C.T."/>
            <person name="Hug L.A."/>
            <person name="Thomas B.C."/>
            <person name="Sharon I."/>
            <person name="Castelle C.J."/>
            <person name="Singh A."/>
            <person name="Wilkins M.J."/>
            <person name="Williams K.H."/>
            <person name="Banfield J.F."/>
        </authorList>
    </citation>
    <scope>NUCLEOTIDE SEQUENCE [LARGE SCALE GENOMIC DNA]</scope>
</reference>
<evidence type="ECO:0000256" key="1">
    <source>
        <dbReference type="PROSITE-ProRule" id="PRU00278"/>
    </source>
</evidence>
<accession>A0A0G2A2G7</accession>
<name>A0A0G2A2G7_9BACT</name>
<dbReference type="EMBL" id="LCRN01000052">
    <property type="protein sequence ID" value="KKW35052.1"/>
    <property type="molecule type" value="Genomic_DNA"/>
</dbReference>
<dbReference type="InterPro" id="IPR027304">
    <property type="entry name" value="Trigger_fact/SurA_dom_sf"/>
</dbReference>
<dbReference type="SUPFAM" id="SSF54534">
    <property type="entry name" value="FKBP-like"/>
    <property type="match status" value="1"/>
</dbReference>
<feature type="domain" description="PpiC" evidence="2">
    <location>
        <begin position="129"/>
        <end position="232"/>
    </location>
</feature>
<keyword evidence="1 3" id="KW-0413">Isomerase</keyword>
<dbReference type="SUPFAM" id="SSF109998">
    <property type="entry name" value="Triger factor/SurA peptide-binding domain-like"/>
    <property type="match status" value="1"/>
</dbReference>
<dbReference type="GO" id="GO:0003755">
    <property type="term" value="F:peptidyl-prolyl cis-trans isomerase activity"/>
    <property type="evidence" value="ECO:0007669"/>
    <property type="project" value="UniProtKB-KW"/>
</dbReference>
<dbReference type="AlphaFoldDB" id="A0A0G2A2G7"/>
<dbReference type="Proteomes" id="UP000033865">
    <property type="component" value="Unassembled WGS sequence"/>
</dbReference>
<evidence type="ECO:0000259" key="2">
    <source>
        <dbReference type="PROSITE" id="PS50198"/>
    </source>
</evidence>
<gene>
    <name evidence="3" type="ORF">UY82_C0052G0002</name>
</gene>
<dbReference type="PANTHER" id="PTHR47245:SF2">
    <property type="entry name" value="PEPTIDYL-PROLYL CIS-TRANS ISOMERASE HP_0175-RELATED"/>
    <property type="match status" value="1"/>
</dbReference>
<dbReference type="Pfam" id="PF00639">
    <property type="entry name" value="Rotamase"/>
    <property type="match status" value="1"/>
</dbReference>
<dbReference type="Gene3D" id="3.10.50.40">
    <property type="match status" value="1"/>
</dbReference>
<evidence type="ECO:0000313" key="3">
    <source>
        <dbReference type="EMBL" id="KKW35052.1"/>
    </source>
</evidence>
<dbReference type="PROSITE" id="PS50198">
    <property type="entry name" value="PPIC_PPIASE_2"/>
    <property type="match status" value="1"/>
</dbReference>
<proteinExistence type="predicted"/>
<dbReference type="PANTHER" id="PTHR47245">
    <property type="entry name" value="PEPTIDYLPROLYL ISOMERASE"/>
    <property type="match status" value="1"/>
</dbReference>